<comment type="similarity">
    <text evidence="2 9">Belongs to the CRISPR-associated endoribonuclease Cas2 protein family.</text>
</comment>
<evidence type="ECO:0000256" key="1">
    <source>
        <dbReference type="ARBA" id="ARBA00001946"/>
    </source>
</evidence>
<dbReference type="PANTHER" id="PTHR34405:SF3">
    <property type="entry name" value="CRISPR-ASSOCIATED ENDORIBONUCLEASE CAS2 3"/>
    <property type="match status" value="1"/>
</dbReference>
<comment type="subunit">
    <text evidence="9">Homodimer, forms a heterotetramer with a Cas1 homodimer.</text>
</comment>
<keyword evidence="5 9" id="KW-0255">Endonuclease</keyword>
<keyword evidence="6 9" id="KW-0378">Hydrolase</keyword>
<dbReference type="GO" id="GO:0016787">
    <property type="term" value="F:hydrolase activity"/>
    <property type="evidence" value="ECO:0007669"/>
    <property type="project" value="UniProtKB-KW"/>
</dbReference>
<protein>
    <recommendedName>
        <fullName evidence="9">CRISPR-associated endoribonuclease Cas2</fullName>
        <ecNumber evidence="9">3.1.-.-</ecNumber>
    </recommendedName>
</protein>
<keyword evidence="3 9" id="KW-0540">Nuclease</keyword>
<evidence type="ECO:0000256" key="2">
    <source>
        <dbReference type="ARBA" id="ARBA00009959"/>
    </source>
</evidence>
<dbReference type="Pfam" id="PF09827">
    <property type="entry name" value="CRISPR_Cas2"/>
    <property type="match status" value="1"/>
</dbReference>
<keyword evidence="11" id="KW-1185">Reference proteome</keyword>
<dbReference type="GO" id="GO:0051607">
    <property type="term" value="P:defense response to virus"/>
    <property type="evidence" value="ECO:0007669"/>
    <property type="project" value="UniProtKB-UniRule"/>
</dbReference>
<evidence type="ECO:0000256" key="7">
    <source>
        <dbReference type="ARBA" id="ARBA00022842"/>
    </source>
</evidence>
<dbReference type="RefSeq" id="WP_075586947.1">
    <property type="nucleotide sequence ID" value="NZ_MSYM01000013.1"/>
</dbReference>
<dbReference type="EMBL" id="MSYM01000013">
    <property type="protein sequence ID" value="OLP06527.1"/>
    <property type="molecule type" value="Genomic_DNA"/>
</dbReference>
<dbReference type="STRING" id="81479.RA876_07895"/>
<evidence type="ECO:0000313" key="11">
    <source>
        <dbReference type="Proteomes" id="UP000185911"/>
    </source>
</evidence>
<dbReference type="InterPro" id="IPR019199">
    <property type="entry name" value="Virulence_VapD/CRISPR_Cas2"/>
</dbReference>
<evidence type="ECO:0000256" key="3">
    <source>
        <dbReference type="ARBA" id="ARBA00022722"/>
    </source>
</evidence>
<keyword evidence="7 9" id="KW-0460">Magnesium</keyword>
<proteinExistence type="inferred from homology"/>
<reference evidence="10 11" key="1">
    <citation type="submission" date="2017-01" db="EMBL/GenBank/DDBJ databases">
        <title>Genome sequence of Rhodoferax antarcticus ANT.BR, a psychrophilic purple nonsulfur bacterium from an Antarctic microbial mat.</title>
        <authorList>
            <person name="Baker J."/>
            <person name="Riester C."/>
            <person name="Skinner B."/>
            <person name="Newell A."/>
            <person name="Swingley W."/>
            <person name="Madigan M."/>
            <person name="Jung D."/>
            <person name="Asao M."/>
            <person name="Chen M."/>
            <person name="Loughlin P."/>
            <person name="Pan H."/>
            <person name="Lin S."/>
            <person name="Li N."/>
            <person name="Shaw J."/>
            <person name="Prado M."/>
            <person name="Sherman C."/>
            <person name="Li X."/>
            <person name="Tang J."/>
            <person name="Blankenship R."/>
            <person name="Zhao T."/>
            <person name="Touchman J."/>
            <person name="Sattley M."/>
        </authorList>
    </citation>
    <scope>NUCLEOTIDE SEQUENCE [LARGE SCALE GENOMIC DNA]</scope>
    <source>
        <strain evidence="10 11">ANT.BR</strain>
    </source>
</reference>
<evidence type="ECO:0000256" key="6">
    <source>
        <dbReference type="ARBA" id="ARBA00022801"/>
    </source>
</evidence>
<dbReference type="GO" id="GO:0046872">
    <property type="term" value="F:metal ion binding"/>
    <property type="evidence" value="ECO:0007669"/>
    <property type="project" value="UniProtKB-UniRule"/>
</dbReference>
<dbReference type="Proteomes" id="UP000185911">
    <property type="component" value="Unassembled WGS sequence"/>
</dbReference>
<dbReference type="GO" id="GO:0043571">
    <property type="term" value="P:maintenance of CRISPR repeat elements"/>
    <property type="evidence" value="ECO:0007669"/>
    <property type="project" value="UniProtKB-UniRule"/>
</dbReference>
<dbReference type="CDD" id="cd09725">
    <property type="entry name" value="Cas2_I_II_III"/>
    <property type="match status" value="1"/>
</dbReference>
<dbReference type="HAMAP" id="MF_01471">
    <property type="entry name" value="Cas2"/>
    <property type="match status" value="1"/>
</dbReference>
<comment type="caution">
    <text evidence="10">The sequence shown here is derived from an EMBL/GenBank/DDBJ whole genome shotgun (WGS) entry which is preliminary data.</text>
</comment>
<dbReference type="SUPFAM" id="SSF143430">
    <property type="entry name" value="TTP0101/SSO1404-like"/>
    <property type="match status" value="1"/>
</dbReference>
<keyword evidence="8 9" id="KW-0051">Antiviral defense</keyword>
<evidence type="ECO:0000256" key="5">
    <source>
        <dbReference type="ARBA" id="ARBA00022759"/>
    </source>
</evidence>
<comment type="cofactor">
    <cofactor evidence="1 9">
        <name>Mg(2+)</name>
        <dbReference type="ChEBI" id="CHEBI:18420"/>
    </cofactor>
</comment>
<evidence type="ECO:0000313" key="10">
    <source>
        <dbReference type="EMBL" id="OLP06527.1"/>
    </source>
</evidence>
<dbReference type="EC" id="3.1.-.-" evidence="9"/>
<evidence type="ECO:0000256" key="9">
    <source>
        <dbReference type="HAMAP-Rule" id="MF_01471"/>
    </source>
</evidence>
<keyword evidence="4 9" id="KW-0479">Metal-binding</keyword>
<sequence>MSQHATAQWLVTYDIADPRRLSRLFKYLKKNGVPVQYSVFLVEASAIRMAAMMVQIDSIIHPQADDVRAYCLPDTLWQATLGKSILPADTLPGNDFLLR</sequence>
<feature type="binding site" evidence="9">
    <location>
        <position position="14"/>
    </location>
    <ligand>
        <name>Mg(2+)</name>
        <dbReference type="ChEBI" id="CHEBI:18420"/>
        <note>catalytic</note>
    </ligand>
</feature>
<dbReference type="AlphaFoldDB" id="A0A1Q8YEU8"/>
<evidence type="ECO:0000256" key="8">
    <source>
        <dbReference type="ARBA" id="ARBA00023118"/>
    </source>
</evidence>
<evidence type="ECO:0000256" key="4">
    <source>
        <dbReference type="ARBA" id="ARBA00022723"/>
    </source>
</evidence>
<accession>A0A1Q8YEU8</accession>
<dbReference type="GO" id="GO:0004521">
    <property type="term" value="F:RNA endonuclease activity"/>
    <property type="evidence" value="ECO:0007669"/>
    <property type="project" value="InterPro"/>
</dbReference>
<organism evidence="10 11">
    <name type="scientific">Rhodoferax antarcticus ANT.BR</name>
    <dbReference type="NCBI Taxonomy" id="1111071"/>
    <lineage>
        <taxon>Bacteria</taxon>
        <taxon>Pseudomonadati</taxon>
        <taxon>Pseudomonadota</taxon>
        <taxon>Betaproteobacteria</taxon>
        <taxon>Burkholderiales</taxon>
        <taxon>Comamonadaceae</taxon>
        <taxon>Rhodoferax</taxon>
    </lineage>
</organism>
<gene>
    <name evidence="9" type="primary">cas2</name>
    <name evidence="10" type="ORF">BLL52_2763</name>
</gene>
<comment type="function">
    <text evidence="9">CRISPR (clustered regularly interspaced short palindromic repeat), is an adaptive immune system that provides protection against mobile genetic elements (viruses, transposable elements and conjugative plasmids). CRISPR clusters contain sequences complementary to antecedent mobile elements and target invading nucleic acids. CRISPR clusters are transcribed and processed into CRISPR RNA (crRNA). Functions as a ssRNA-specific endoribonuclease. Involved in the integration of spacer DNA into the CRISPR cassette.</text>
</comment>
<dbReference type="PANTHER" id="PTHR34405">
    <property type="entry name" value="CRISPR-ASSOCIATED ENDORIBONUCLEASE CAS2"/>
    <property type="match status" value="1"/>
</dbReference>
<dbReference type="InterPro" id="IPR021127">
    <property type="entry name" value="CRISPR_associated_Cas2"/>
</dbReference>
<dbReference type="Gene3D" id="3.30.70.240">
    <property type="match status" value="1"/>
</dbReference>
<dbReference type="NCBIfam" id="TIGR01573">
    <property type="entry name" value="cas2"/>
    <property type="match status" value="1"/>
</dbReference>
<name>A0A1Q8YEU8_9BURK</name>